<sequence length="223" mass="25079">MIYFALIGDLIDSKKLDNRYHVQKKLEECLKTINQKYGTFIVSQFSITLGDEFQALLSTEAPLFHLIDDIILALKPIQIRFGIGLGEIVTDINPELSIGADGPAYWLARKAINNIHQNNDYGNTQMAVALEDILKAEQINAILAAGEAIKADWRASQELVFETALDMDIYDEHFDQQELGQRLGLNASALSKRLKSSSLKVYFRTRKTALAMLQESLKEESND</sequence>
<dbReference type="Proteomes" id="UP000182508">
    <property type="component" value="Unassembled WGS sequence"/>
</dbReference>
<evidence type="ECO:0000313" key="1">
    <source>
        <dbReference type="EMBL" id="SDB30385.1"/>
    </source>
</evidence>
<name>A0A1G6CBW4_9STRE</name>
<reference evidence="1 2" key="1">
    <citation type="submission" date="2016-10" db="EMBL/GenBank/DDBJ databases">
        <authorList>
            <person name="de Groot N.N."/>
        </authorList>
    </citation>
    <scope>NUCLEOTIDE SEQUENCE [LARGE SCALE GENOMIC DNA]</scope>
    <source>
        <strain evidence="1 2">A-4</strain>
    </source>
</reference>
<dbReference type="EMBL" id="FMXP01000020">
    <property type="protein sequence ID" value="SDB30385.1"/>
    <property type="molecule type" value="Genomic_DNA"/>
</dbReference>
<accession>A0A1G6CBW4</accession>
<gene>
    <name evidence="1" type="ORF">SAMN02910293_01512</name>
</gene>
<dbReference type="AlphaFoldDB" id="A0A1G6CBW4"/>
<protein>
    <submittedName>
        <fullName evidence="1">SatD family (SatD)</fullName>
    </submittedName>
</protein>
<dbReference type="InterPro" id="IPR032580">
    <property type="entry name" value="SatD"/>
</dbReference>
<organism evidence="1 2">
    <name type="scientific">Streptococcus henryi</name>
    <dbReference type="NCBI Taxonomy" id="439219"/>
    <lineage>
        <taxon>Bacteria</taxon>
        <taxon>Bacillati</taxon>
        <taxon>Bacillota</taxon>
        <taxon>Bacilli</taxon>
        <taxon>Lactobacillales</taxon>
        <taxon>Streptococcaceae</taxon>
        <taxon>Streptococcus</taxon>
    </lineage>
</organism>
<keyword evidence="2" id="KW-1185">Reference proteome</keyword>
<dbReference type="eggNOG" id="COG1595">
    <property type="taxonomic scope" value="Bacteria"/>
</dbReference>
<proteinExistence type="predicted"/>
<dbReference type="RefSeq" id="WP_074486232.1">
    <property type="nucleotide sequence ID" value="NZ_FMXP01000020.1"/>
</dbReference>
<evidence type="ECO:0000313" key="2">
    <source>
        <dbReference type="Proteomes" id="UP000182508"/>
    </source>
</evidence>
<dbReference type="STRING" id="439219.SAMN02910293_01512"/>
<dbReference type="Pfam" id="PF16264">
    <property type="entry name" value="SatD"/>
    <property type="match status" value="1"/>
</dbReference>